<evidence type="ECO:0000313" key="2">
    <source>
        <dbReference type="Proteomes" id="UP001200313"/>
    </source>
</evidence>
<dbReference type="RefSeq" id="WP_238073133.1">
    <property type="nucleotide sequence ID" value="NZ_JAKNJB010000004.1"/>
</dbReference>
<proteinExistence type="predicted"/>
<comment type="caution">
    <text evidence="1">The sequence shown here is derived from an EMBL/GenBank/DDBJ whole genome shotgun (WGS) entry which is preliminary data.</text>
</comment>
<dbReference type="EMBL" id="JAKNJB010000004">
    <property type="protein sequence ID" value="MCG4526048.1"/>
    <property type="molecule type" value="Genomic_DNA"/>
</dbReference>
<organism evidence="1 2">
    <name type="scientific">Intestinimonas massiliensis</name>
    <name type="common">ex Afouda et al. 2020</name>
    <dbReference type="NCBI Taxonomy" id="1673721"/>
    <lineage>
        <taxon>Bacteria</taxon>
        <taxon>Bacillati</taxon>
        <taxon>Bacillota</taxon>
        <taxon>Clostridia</taxon>
        <taxon>Eubacteriales</taxon>
        <taxon>Intestinimonas</taxon>
    </lineage>
</organism>
<sequence>MKTIKIKDYYGIYQEIPVSDELYEEWRALQNETQRVHRKEVYHRDWTPIEDLFEMPKSYEQNPMEDTLLWDEQVAALYAAIAQLTPIQQRRIHMLMENMTIREIARQEGCHMNAALKSVNGALKKLHDLLKDWA</sequence>
<name>A0ABS9M5W1_9FIRM</name>
<dbReference type="Proteomes" id="UP001200313">
    <property type="component" value="Unassembled WGS sequence"/>
</dbReference>
<gene>
    <name evidence="1" type="ORF">L0P79_03045</name>
</gene>
<dbReference type="Gene3D" id="1.10.10.10">
    <property type="entry name" value="Winged helix-like DNA-binding domain superfamily/Winged helix DNA-binding domain"/>
    <property type="match status" value="1"/>
</dbReference>
<evidence type="ECO:0000313" key="1">
    <source>
        <dbReference type="EMBL" id="MCG4526048.1"/>
    </source>
</evidence>
<evidence type="ECO:0008006" key="3">
    <source>
        <dbReference type="Google" id="ProtNLM"/>
    </source>
</evidence>
<dbReference type="InterPro" id="IPR036388">
    <property type="entry name" value="WH-like_DNA-bd_sf"/>
</dbReference>
<protein>
    <recommendedName>
        <fullName evidence="3">Sigma-70 family RNA polymerase sigma factor</fullName>
    </recommendedName>
</protein>
<accession>A0ABS9M5W1</accession>
<dbReference type="SUPFAM" id="SSF88659">
    <property type="entry name" value="Sigma3 and sigma4 domains of RNA polymerase sigma factors"/>
    <property type="match status" value="1"/>
</dbReference>
<dbReference type="InterPro" id="IPR013324">
    <property type="entry name" value="RNA_pol_sigma_r3/r4-like"/>
</dbReference>
<keyword evidence="2" id="KW-1185">Reference proteome</keyword>
<reference evidence="1 2" key="1">
    <citation type="submission" date="2022-01" db="EMBL/GenBank/DDBJ databases">
        <title>Collection of gut derived symbiotic bacterial strains cultured from healthy donors.</title>
        <authorList>
            <person name="Lin H."/>
            <person name="Kohout C."/>
            <person name="Waligurski E."/>
            <person name="Pamer E.G."/>
        </authorList>
    </citation>
    <scope>NUCLEOTIDE SEQUENCE [LARGE SCALE GENOMIC DNA]</scope>
    <source>
        <strain evidence="1 2">DFI.3.7</strain>
    </source>
</reference>